<keyword evidence="5" id="KW-0479">Metal-binding</keyword>
<reference evidence="11" key="1">
    <citation type="submission" date="2025-08" db="UniProtKB">
        <authorList>
            <consortium name="RefSeq"/>
        </authorList>
    </citation>
    <scope>IDENTIFICATION</scope>
</reference>
<dbReference type="GO" id="GO:0008270">
    <property type="term" value="F:zinc ion binding"/>
    <property type="evidence" value="ECO:0007669"/>
    <property type="project" value="TreeGrafter"/>
</dbReference>
<keyword evidence="8" id="KW-0812">Transmembrane</keyword>
<dbReference type="SMART" id="SM00714">
    <property type="entry name" value="LITAF"/>
    <property type="match status" value="1"/>
</dbReference>
<dbReference type="Proteomes" id="UP000515150">
    <property type="component" value="Chromosome 8"/>
</dbReference>
<dbReference type="KEGG" id="bspl:114859947"/>
<evidence type="ECO:0000313" key="11">
    <source>
        <dbReference type="RefSeq" id="XP_029013909.1"/>
    </source>
</evidence>
<evidence type="ECO:0000259" key="9">
    <source>
        <dbReference type="PROSITE" id="PS51837"/>
    </source>
</evidence>
<sequence length="197" mass="21969">MTSPDGNPETASMEFKQLSLRRQQLLERKKILCIFQELRNRTESGQTVEAKNNQIEIAHIDDKLKELSEMKAELQNSVLAKNTDSTRQAGVSSSLASTGVKVLFVDPPPNIPAPTVILDLENLPPHPCRTKCPECQQFIMTETVSTVSSVTWLVCFMTAMMGCVAGCCLIPFCLRRFKSITHRCPKCRSAIVTIKKL</sequence>
<evidence type="ECO:0000256" key="3">
    <source>
        <dbReference type="ARBA" id="ARBA00004630"/>
    </source>
</evidence>
<dbReference type="Pfam" id="PF10601">
    <property type="entry name" value="zf-LITAF-like"/>
    <property type="match status" value="1"/>
</dbReference>
<dbReference type="PROSITE" id="PS51837">
    <property type="entry name" value="LITAF"/>
    <property type="match status" value="1"/>
</dbReference>
<organism evidence="10 11">
    <name type="scientific">Betta splendens</name>
    <name type="common">Siamese fighting fish</name>
    <dbReference type="NCBI Taxonomy" id="158456"/>
    <lineage>
        <taxon>Eukaryota</taxon>
        <taxon>Metazoa</taxon>
        <taxon>Chordata</taxon>
        <taxon>Craniata</taxon>
        <taxon>Vertebrata</taxon>
        <taxon>Euteleostomi</taxon>
        <taxon>Actinopterygii</taxon>
        <taxon>Neopterygii</taxon>
        <taxon>Teleostei</taxon>
        <taxon>Neoteleostei</taxon>
        <taxon>Acanthomorphata</taxon>
        <taxon>Anabantaria</taxon>
        <taxon>Anabantiformes</taxon>
        <taxon>Anabantoidei</taxon>
        <taxon>Osphronemidae</taxon>
        <taxon>Betta</taxon>
    </lineage>
</organism>
<accession>A0A6P7N7R4</accession>
<evidence type="ECO:0000313" key="10">
    <source>
        <dbReference type="Proteomes" id="UP000515150"/>
    </source>
</evidence>
<dbReference type="GO" id="GO:0005634">
    <property type="term" value="C:nucleus"/>
    <property type="evidence" value="ECO:0007669"/>
    <property type="project" value="TreeGrafter"/>
</dbReference>
<evidence type="ECO:0000256" key="2">
    <source>
        <dbReference type="ARBA" id="ARBA00004414"/>
    </source>
</evidence>
<protein>
    <submittedName>
        <fullName evidence="11">Cell death-inducing p53-target protein 1-like</fullName>
    </submittedName>
</protein>
<feature type="domain" description="LITAF" evidence="9">
    <location>
        <begin position="112"/>
        <end position="196"/>
    </location>
</feature>
<comment type="subcellular location">
    <subcellularLocation>
        <location evidence="1">Endosome membrane</location>
        <topology evidence="1">Peripheral membrane protein</topology>
        <orientation evidence="1">Cytoplasmic side</orientation>
    </subcellularLocation>
    <subcellularLocation>
        <location evidence="2">Late endosome membrane</location>
    </subcellularLocation>
    <subcellularLocation>
        <location evidence="3">Lysosome membrane</location>
        <topology evidence="3">Peripheral membrane protein</topology>
        <orientation evidence="3">Cytoplasmic side</orientation>
    </subcellularLocation>
</comment>
<keyword evidence="10" id="KW-1185">Reference proteome</keyword>
<keyword evidence="7 8" id="KW-0472">Membrane</keyword>
<evidence type="ECO:0000256" key="7">
    <source>
        <dbReference type="ARBA" id="ARBA00023136"/>
    </source>
</evidence>
<name>A0A6P7N7R4_BETSP</name>
<dbReference type="InParanoid" id="A0A6P7N7R4"/>
<dbReference type="RefSeq" id="XP_029013909.1">
    <property type="nucleotide sequence ID" value="XM_029158076.2"/>
</dbReference>
<proteinExistence type="inferred from homology"/>
<dbReference type="GO" id="GO:0098574">
    <property type="term" value="C:cytoplasmic side of lysosomal membrane"/>
    <property type="evidence" value="ECO:0007669"/>
    <property type="project" value="TreeGrafter"/>
</dbReference>
<evidence type="ECO:0000256" key="8">
    <source>
        <dbReference type="SAM" id="Phobius"/>
    </source>
</evidence>
<evidence type="ECO:0000256" key="4">
    <source>
        <dbReference type="ARBA" id="ARBA00005975"/>
    </source>
</evidence>
<dbReference type="GO" id="GO:0098560">
    <property type="term" value="C:cytoplasmic side of late endosome membrane"/>
    <property type="evidence" value="ECO:0007669"/>
    <property type="project" value="TreeGrafter"/>
</dbReference>
<gene>
    <name evidence="11" type="primary">LOC114859947</name>
</gene>
<dbReference type="OrthoDB" id="4713066at2759"/>
<comment type="similarity">
    <text evidence="4">Belongs to the CDIP1/LITAF family.</text>
</comment>
<feature type="transmembrane region" description="Helical" evidence="8">
    <location>
        <begin position="150"/>
        <end position="174"/>
    </location>
</feature>
<dbReference type="PANTHER" id="PTHR23292">
    <property type="entry name" value="LIPOPOLYSACCHARIDE-INDUCED TUMOR NECROSIS FACTOR-ALPHA FACTOR"/>
    <property type="match status" value="1"/>
</dbReference>
<dbReference type="InterPro" id="IPR006629">
    <property type="entry name" value="LITAF"/>
</dbReference>
<dbReference type="AlphaFoldDB" id="A0A6P7N7R4"/>
<keyword evidence="6" id="KW-0862">Zinc</keyword>
<evidence type="ECO:0000256" key="1">
    <source>
        <dbReference type="ARBA" id="ARBA00004125"/>
    </source>
</evidence>
<evidence type="ECO:0000256" key="6">
    <source>
        <dbReference type="ARBA" id="ARBA00022833"/>
    </source>
</evidence>
<dbReference type="InterPro" id="IPR037519">
    <property type="entry name" value="LITAF_fam"/>
</dbReference>
<dbReference type="PANTHER" id="PTHR23292:SF35">
    <property type="entry name" value="LITAF DOMAIN-CONTAINING PROTEIN"/>
    <property type="match status" value="1"/>
</dbReference>
<keyword evidence="8" id="KW-1133">Transmembrane helix</keyword>
<evidence type="ECO:0000256" key="5">
    <source>
        <dbReference type="ARBA" id="ARBA00022723"/>
    </source>
</evidence>
<dbReference type="GeneID" id="114859947"/>